<evidence type="ECO:0000256" key="1">
    <source>
        <dbReference type="ARBA" id="ARBA00004167"/>
    </source>
</evidence>
<comment type="catalytic activity">
    <reaction evidence="10">
        <text>glucuronate acceptor + UDP-alpha-D-glucuronate = acceptor beta-D-glucuronoside + UDP + H(+)</text>
        <dbReference type="Rhea" id="RHEA:21032"/>
        <dbReference type="ChEBI" id="CHEBI:15378"/>
        <dbReference type="ChEBI" id="CHEBI:58052"/>
        <dbReference type="ChEBI" id="CHEBI:58223"/>
        <dbReference type="ChEBI" id="CHEBI:132367"/>
        <dbReference type="ChEBI" id="CHEBI:132368"/>
        <dbReference type="EC" id="2.4.1.17"/>
    </reaction>
</comment>
<dbReference type="FunFam" id="3.40.50.2000:FF:000038">
    <property type="entry name" value="UDP-GlucuronosylTransferase"/>
    <property type="match status" value="1"/>
</dbReference>
<comment type="subcellular location">
    <subcellularLocation>
        <location evidence="1">Membrane</location>
        <topology evidence="1">Single-pass membrane protein</topology>
    </subcellularLocation>
</comment>
<evidence type="ECO:0000256" key="11">
    <source>
        <dbReference type="SAM" id="Phobius"/>
    </source>
</evidence>
<evidence type="ECO:0000256" key="5">
    <source>
        <dbReference type="ARBA" id="ARBA00022679"/>
    </source>
</evidence>
<dbReference type="PANTHER" id="PTHR48043">
    <property type="entry name" value="EG:EG0003.4 PROTEIN-RELATED"/>
    <property type="match status" value="1"/>
</dbReference>
<dbReference type="EC" id="2.4.1.17" evidence="3"/>
<keyword evidence="7 12" id="KW-0732">Signal</keyword>
<keyword evidence="4" id="KW-0328">Glycosyltransferase</keyword>
<feature type="transmembrane region" description="Helical" evidence="11">
    <location>
        <begin position="485"/>
        <end position="509"/>
    </location>
</feature>
<protein>
    <recommendedName>
        <fullName evidence="3">glucuronosyltransferase</fullName>
        <ecNumber evidence="3">2.4.1.17</ecNumber>
    </recommendedName>
</protein>
<name>A0AAN5C5T3_9BILA</name>
<evidence type="ECO:0000256" key="12">
    <source>
        <dbReference type="SAM" id="SignalP"/>
    </source>
</evidence>
<dbReference type="SUPFAM" id="SSF53756">
    <property type="entry name" value="UDP-Glycosyltransferase/glycogen phosphorylase"/>
    <property type="match status" value="1"/>
</dbReference>
<keyword evidence="8 11" id="KW-1133">Transmembrane helix</keyword>
<accession>A0AAN5C5T3</accession>
<evidence type="ECO:0000256" key="3">
    <source>
        <dbReference type="ARBA" id="ARBA00012544"/>
    </source>
</evidence>
<keyword evidence="5" id="KW-0808">Transferase</keyword>
<dbReference type="Pfam" id="PF00201">
    <property type="entry name" value="UDPGT"/>
    <property type="match status" value="1"/>
</dbReference>
<keyword evidence="6 11" id="KW-0812">Transmembrane</keyword>
<feature type="chain" id="PRO_5042813955" description="glucuronosyltransferase" evidence="12">
    <location>
        <begin position="17"/>
        <end position="529"/>
    </location>
</feature>
<keyword evidence="9 11" id="KW-0472">Membrane</keyword>
<feature type="signal peptide" evidence="12">
    <location>
        <begin position="1"/>
        <end position="16"/>
    </location>
</feature>
<evidence type="ECO:0000256" key="10">
    <source>
        <dbReference type="ARBA" id="ARBA00047475"/>
    </source>
</evidence>
<evidence type="ECO:0000256" key="6">
    <source>
        <dbReference type="ARBA" id="ARBA00022692"/>
    </source>
</evidence>
<dbReference type="EMBL" id="BTRK01000002">
    <property type="protein sequence ID" value="GMR38568.1"/>
    <property type="molecule type" value="Genomic_DNA"/>
</dbReference>
<gene>
    <name evidence="13" type="ORF">PMAYCL1PPCAC_08763</name>
</gene>
<dbReference type="Proteomes" id="UP001328107">
    <property type="component" value="Unassembled WGS sequence"/>
</dbReference>
<reference evidence="14" key="1">
    <citation type="submission" date="2022-10" db="EMBL/GenBank/DDBJ databases">
        <title>Genome assembly of Pristionchus species.</title>
        <authorList>
            <person name="Yoshida K."/>
            <person name="Sommer R.J."/>
        </authorList>
    </citation>
    <scope>NUCLEOTIDE SEQUENCE [LARGE SCALE GENOMIC DNA]</scope>
    <source>
        <strain evidence="14">RS5460</strain>
    </source>
</reference>
<comment type="caution">
    <text evidence="13">The sequence shown here is derived from an EMBL/GenBank/DDBJ whole genome shotgun (WGS) entry which is preliminary data.</text>
</comment>
<evidence type="ECO:0000313" key="14">
    <source>
        <dbReference type="Proteomes" id="UP001328107"/>
    </source>
</evidence>
<evidence type="ECO:0000256" key="7">
    <source>
        <dbReference type="ARBA" id="ARBA00022729"/>
    </source>
</evidence>
<dbReference type="InterPro" id="IPR002213">
    <property type="entry name" value="UDP_glucos_trans"/>
</dbReference>
<sequence length="529" mass="57919">MVRLLALFLLPLLAFSNDLPPPKILVYSIGSGFSHVNFMGRLSDILSDAGMNVTTLVSILSDGVGDGTTKSRVLHVDADPAAYAKWNVKGGDMGAIFRGASDEIMGIINMTPKLRDTFAIQCAHTLGKTDLLEQLKAEKYDVVMAENFDYCGFGLSRVIGAKTVVTVSTSSMSDHLAWITGTPSPFSWMQSSFSAGVSQSISSRIGNLVSVAANYYFNSQKARAVDVVFRQRFGPDFPSVEEIIANSSLIVTAADPLVDLARPTQRKIVDIGAIGVRDSKPLDEEYNQLLSLRPRTVILSFGSVAKSIALPQEYKTAITEAFRRFPDVTFLWKYEKPEEASHVVGIPNIIVKKWMPQNDLLGDPRISAFISHGGKTSLNEVGDKGVPVIMVPLFADQPRNAAIAKKLGFGFIFEKEDLAKADKIEAALREILDNDKYTIAAKRVAATIKARPFSARELLVKNVDFAAKFGNVASLDMEGLDYPLYVYWNLDIAVLFLLLLLSSVALIFVGLRRLFLSFTTPVSTSKKLD</sequence>
<dbReference type="GO" id="GO:0016020">
    <property type="term" value="C:membrane"/>
    <property type="evidence" value="ECO:0007669"/>
    <property type="project" value="UniProtKB-SubCell"/>
</dbReference>
<evidence type="ECO:0000256" key="9">
    <source>
        <dbReference type="ARBA" id="ARBA00023136"/>
    </source>
</evidence>
<dbReference type="GO" id="GO:0015020">
    <property type="term" value="F:glucuronosyltransferase activity"/>
    <property type="evidence" value="ECO:0007669"/>
    <property type="project" value="UniProtKB-EC"/>
</dbReference>
<proteinExistence type="inferred from homology"/>
<evidence type="ECO:0000256" key="4">
    <source>
        <dbReference type="ARBA" id="ARBA00022676"/>
    </source>
</evidence>
<evidence type="ECO:0000313" key="13">
    <source>
        <dbReference type="EMBL" id="GMR38568.1"/>
    </source>
</evidence>
<dbReference type="CDD" id="cd03784">
    <property type="entry name" value="GT1_Gtf-like"/>
    <property type="match status" value="1"/>
</dbReference>
<dbReference type="AlphaFoldDB" id="A0AAN5C5T3"/>
<dbReference type="PANTHER" id="PTHR48043:SF23">
    <property type="entry name" value="UDP-GLUCURONOSYLTRANSFERASE"/>
    <property type="match status" value="1"/>
</dbReference>
<comment type="similarity">
    <text evidence="2">Belongs to the UDP-glycosyltransferase family.</text>
</comment>
<organism evidence="13 14">
    <name type="scientific">Pristionchus mayeri</name>
    <dbReference type="NCBI Taxonomy" id="1317129"/>
    <lineage>
        <taxon>Eukaryota</taxon>
        <taxon>Metazoa</taxon>
        <taxon>Ecdysozoa</taxon>
        <taxon>Nematoda</taxon>
        <taxon>Chromadorea</taxon>
        <taxon>Rhabditida</taxon>
        <taxon>Rhabditina</taxon>
        <taxon>Diplogasteromorpha</taxon>
        <taxon>Diplogasteroidea</taxon>
        <taxon>Neodiplogasteridae</taxon>
        <taxon>Pristionchus</taxon>
    </lineage>
</organism>
<evidence type="ECO:0000256" key="8">
    <source>
        <dbReference type="ARBA" id="ARBA00022989"/>
    </source>
</evidence>
<dbReference type="Gene3D" id="3.40.50.2000">
    <property type="entry name" value="Glycogen Phosphorylase B"/>
    <property type="match status" value="1"/>
</dbReference>
<dbReference type="InterPro" id="IPR050271">
    <property type="entry name" value="UDP-glycosyltransferase"/>
</dbReference>
<keyword evidence="14" id="KW-1185">Reference proteome</keyword>
<evidence type="ECO:0000256" key="2">
    <source>
        <dbReference type="ARBA" id="ARBA00009995"/>
    </source>
</evidence>